<reference evidence="3" key="1">
    <citation type="submission" date="2024-02" db="EMBL/GenBank/DDBJ databases">
        <authorList>
            <consortium name="ELIXIR-Norway"/>
            <consortium name="Elixir Norway"/>
        </authorList>
    </citation>
    <scope>NUCLEOTIDE SEQUENCE</scope>
</reference>
<protein>
    <recommendedName>
        <fullName evidence="2">NAD(P)-binding domain-containing protein</fullName>
    </recommendedName>
</protein>
<dbReference type="Pfam" id="PF13460">
    <property type="entry name" value="NAD_binding_10"/>
    <property type="match status" value="1"/>
</dbReference>
<evidence type="ECO:0000313" key="4">
    <source>
        <dbReference type="Proteomes" id="UP001497444"/>
    </source>
</evidence>
<evidence type="ECO:0000313" key="3">
    <source>
        <dbReference type="EMBL" id="CAK9258705.1"/>
    </source>
</evidence>
<feature type="region of interest" description="Disordered" evidence="1">
    <location>
        <begin position="52"/>
        <end position="97"/>
    </location>
</feature>
<keyword evidence="4" id="KW-1185">Reference proteome</keyword>
<dbReference type="SUPFAM" id="SSF51735">
    <property type="entry name" value="NAD(P)-binding Rossmann-fold domains"/>
    <property type="match status" value="1"/>
</dbReference>
<dbReference type="EMBL" id="OZ020106">
    <property type="protein sequence ID" value="CAK9258705.1"/>
    <property type="molecule type" value="Genomic_DNA"/>
</dbReference>
<dbReference type="CDD" id="cd05243">
    <property type="entry name" value="SDR_a5"/>
    <property type="match status" value="1"/>
</dbReference>
<name>A0ABP0W061_9BRYO</name>
<dbReference type="PANTHER" id="PTHR15020:SF48">
    <property type="entry name" value="NAD(P)-BINDING ROSSMANN-FOLD SUPERFAMILY PROTEIN"/>
    <property type="match status" value="1"/>
</dbReference>
<dbReference type="PANTHER" id="PTHR15020">
    <property type="entry name" value="FLAVIN REDUCTASE-RELATED"/>
    <property type="match status" value="1"/>
</dbReference>
<feature type="compositionally biased region" description="Basic and acidic residues" evidence="1">
    <location>
        <begin position="54"/>
        <end position="66"/>
    </location>
</feature>
<organism evidence="3 4">
    <name type="scientific">Sphagnum jensenii</name>
    <dbReference type="NCBI Taxonomy" id="128206"/>
    <lineage>
        <taxon>Eukaryota</taxon>
        <taxon>Viridiplantae</taxon>
        <taxon>Streptophyta</taxon>
        <taxon>Embryophyta</taxon>
        <taxon>Bryophyta</taxon>
        <taxon>Sphagnophytina</taxon>
        <taxon>Sphagnopsida</taxon>
        <taxon>Sphagnales</taxon>
        <taxon>Sphagnaceae</taxon>
        <taxon>Sphagnum</taxon>
    </lineage>
</organism>
<accession>A0ABP0W061</accession>
<evidence type="ECO:0000256" key="1">
    <source>
        <dbReference type="SAM" id="MobiDB-lite"/>
    </source>
</evidence>
<dbReference type="InterPro" id="IPR036291">
    <property type="entry name" value="NAD(P)-bd_dom_sf"/>
</dbReference>
<proteinExistence type="predicted"/>
<gene>
    <name evidence="3" type="ORF">CSSPJE1EN1_LOCUS4183</name>
</gene>
<dbReference type="Proteomes" id="UP001497444">
    <property type="component" value="Chromosome 11"/>
</dbReference>
<dbReference type="InterPro" id="IPR016040">
    <property type="entry name" value="NAD(P)-bd_dom"/>
</dbReference>
<feature type="domain" description="NAD(P)-binding" evidence="2">
    <location>
        <begin position="104"/>
        <end position="312"/>
    </location>
</feature>
<dbReference type="Gene3D" id="3.40.50.720">
    <property type="entry name" value="NAD(P)-binding Rossmann-like Domain"/>
    <property type="match status" value="1"/>
</dbReference>
<sequence length="352" mass="37977">MKTPTILSFETCTKCVVGCDSIMSSSRLPLLCTGTPQQLSLTSKLSGSVAGSRRIGDFGSRSEDRRRRQRLVSSQQAESSAKEVAEESSAGAKNKPSKSVLVVGATGGVGQLVVASLMERGHSVRAIIRNPEKGKALFGDQDPQQFQAHVADTRQQEVLAPSFFEGVTHVICCTGTTAFPSKRWDGDNGPEKTDWEGVRNLVSTLPSTIQHFVLVSSIGVTRAKKLPYIILNLFGVLTYKKMAEDFLSNSGIPYTIIRPGRLTDGPYTSYDLNTLLQATSGTRRDVIIDQGDTLMGETSRIVVAEACVQALDLPCTIGQTYEINSIEGVGPGKDKAKWETLFKGAHKSSSSK</sequence>
<evidence type="ECO:0000259" key="2">
    <source>
        <dbReference type="Pfam" id="PF13460"/>
    </source>
</evidence>